<dbReference type="EMBL" id="JAMKFB020000017">
    <property type="protein sequence ID" value="KAL0169860.1"/>
    <property type="molecule type" value="Genomic_DNA"/>
</dbReference>
<feature type="non-terminal residue" evidence="6">
    <location>
        <position position="58"/>
    </location>
</feature>
<dbReference type="InterPro" id="IPR047163">
    <property type="entry name" value="ASPP1/2"/>
</dbReference>
<organism evidence="6 7">
    <name type="scientific">Cirrhinus mrigala</name>
    <name type="common">Mrigala</name>
    <dbReference type="NCBI Taxonomy" id="683832"/>
    <lineage>
        <taxon>Eukaryota</taxon>
        <taxon>Metazoa</taxon>
        <taxon>Chordata</taxon>
        <taxon>Craniata</taxon>
        <taxon>Vertebrata</taxon>
        <taxon>Euteleostomi</taxon>
        <taxon>Actinopterygii</taxon>
        <taxon>Neopterygii</taxon>
        <taxon>Teleostei</taxon>
        <taxon>Ostariophysi</taxon>
        <taxon>Cypriniformes</taxon>
        <taxon>Cyprinidae</taxon>
        <taxon>Labeoninae</taxon>
        <taxon>Labeonini</taxon>
        <taxon>Cirrhinus</taxon>
    </lineage>
</organism>
<dbReference type="GO" id="GO:0005634">
    <property type="term" value="C:nucleus"/>
    <property type="evidence" value="ECO:0007669"/>
    <property type="project" value="UniProtKB-SubCell"/>
</dbReference>
<reference evidence="6 7" key="1">
    <citation type="submission" date="2024-05" db="EMBL/GenBank/DDBJ databases">
        <title>Genome sequencing and assembly of Indian major carp, Cirrhinus mrigala (Hamilton, 1822).</title>
        <authorList>
            <person name="Mohindra V."/>
            <person name="Chowdhury L.M."/>
            <person name="Lal K."/>
            <person name="Jena J.K."/>
        </authorList>
    </citation>
    <scope>NUCLEOTIDE SEQUENCE [LARGE SCALE GENOMIC DNA]</scope>
    <source>
        <strain evidence="6">CM1030</strain>
        <tissue evidence="6">Blood</tissue>
    </source>
</reference>
<name>A0ABD0P7G2_CIRMR</name>
<evidence type="ECO:0000313" key="7">
    <source>
        <dbReference type="Proteomes" id="UP001529510"/>
    </source>
</evidence>
<dbReference type="Proteomes" id="UP001529510">
    <property type="component" value="Unassembled WGS sequence"/>
</dbReference>
<keyword evidence="2" id="KW-0677">Repeat</keyword>
<feature type="coiled-coil region" evidence="5">
    <location>
        <begin position="3"/>
        <end position="30"/>
    </location>
</feature>
<evidence type="ECO:0000256" key="1">
    <source>
        <dbReference type="ARBA" id="ARBA00004123"/>
    </source>
</evidence>
<dbReference type="PANTHER" id="PTHR24131">
    <property type="entry name" value="APOPTOSIS-STIMULATING OF P53 PROTEIN"/>
    <property type="match status" value="1"/>
</dbReference>
<keyword evidence="7" id="KW-1185">Reference proteome</keyword>
<accession>A0ABD0P7G2</accession>
<keyword evidence="4" id="KW-0539">Nucleus</keyword>
<comment type="caution">
    <text evidence="6">The sequence shown here is derived from an EMBL/GenBank/DDBJ whole genome shotgun (WGS) entry which is preliminary data.</text>
</comment>
<keyword evidence="5" id="KW-0175">Coiled coil</keyword>
<comment type="subcellular location">
    <subcellularLocation>
        <location evidence="1">Nucleus</location>
    </subcellularLocation>
</comment>
<dbReference type="AlphaFoldDB" id="A0ABD0P7G2"/>
<keyword evidence="3" id="KW-0040">ANK repeat</keyword>
<evidence type="ECO:0000313" key="6">
    <source>
        <dbReference type="EMBL" id="KAL0169860.1"/>
    </source>
</evidence>
<proteinExistence type="predicted"/>
<evidence type="ECO:0000256" key="3">
    <source>
        <dbReference type="ARBA" id="ARBA00023043"/>
    </source>
</evidence>
<evidence type="ECO:0000256" key="5">
    <source>
        <dbReference type="SAM" id="Coils"/>
    </source>
</evidence>
<sequence>SLFQEKQAELQSAMLKVDQLTQQLDDLRRGRLNGLQPLGGPVTSNAALELRKLYQELQ</sequence>
<dbReference type="PANTHER" id="PTHR24131:SF15">
    <property type="entry name" value="APOPTOSIS-STIMULATING PROTEIN OF P53-LIKE ISOFORM X1"/>
    <property type="match status" value="1"/>
</dbReference>
<evidence type="ECO:0000256" key="4">
    <source>
        <dbReference type="ARBA" id="ARBA00023242"/>
    </source>
</evidence>
<evidence type="ECO:0000256" key="2">
    <source>
        <dbReference type="ARBA" id="ARBA00022737"/>
    </source>
</evidence>
<feature type="non-terminal residue" evidence="6">
    <location>
        <position position="1"/>
    </location>
</feature>
<protein>
    <submittedName>
        <fullName evidence="6">Uncharacterized protein</fullName>
    </submittedName>
</protein>
<gene>
    <name evidence="6" type="ORF">M9458_034456</name>
</gene>